<keyword evidence="4 5" id="KW-0472">Membrane</keyword>
<evidence type="ECO:0000256" key="3">
    <source>
        <dbReference type="ARBA" id="ARBA00022989"/>
    </source>
</evidence>
<feature type="transmembrane region" description="Helical" evidence="5">
    <location>
        <begin position="88"/>
        <end position="107"/>
    </location>
</feature>
<keyword evidence="2 5" id="KW-0812">Transmembrane</keyword>
<evidence type="ECO:0000256" key="1">
    <source>
        <dbReference type="ARBA" id="ARBA00004141"/>
    </source>
</evidence>
<dbReference type="AlphaFoldDB" id="A0A6C0L355"/>
<reference evidence="6" key="1">
    <citation type="journal article" date="2020" name="Nature">
        <title>Giant virus diversity and host interactions through global metagenomics.</title>
        <authorList>
            <person name="Schulz F."/>
            <person name="Roux S."/>
            <person name="Paez-Espino D."/>
            <person name="Jungbluth S."/>
            <person name="Walsh D.A."/>
            <person name="Denef V.J."/>
            <person name="McMahon K.D."/>
            <person name="Konstantinidis K.T."/>
            <person name="Eloe-Fadrosh E.A."/>
            <person name="Kyrpides N.C."/>
            <person name="Woyke T."/>
        </authorList>
    </citation>
    <scope>NUCLEOTIDE SEQUENCE</scope>
    <source>
        <strain evidence="6">GVMAG-S-ERX555907-94</strain>
    </source>
</reference>
<evidence type="ECO:0000256" key="2">
    <source>
        <dbReference type="ARBA" id="ARBA00022692"/>
    </source>
</evidence>
<feature type="transmembrane region" description="Helical" evidence="5">
    <location>
        <begin position="66"/>
        <end position="82"/>
    </location>
</feature>
<feature type="transmembrane region" description="Helical" evidence="5">
    <location>
        <begin position="37"/>
        <end position="54"/>
    </location>
</feature>
<feature type="transmembrane region" description="Helical" evidence="5">
    <location>
        <begin position="143"/>
        <end position="163"/>
    </location>
</feature>
<feature type="transmembrane region" description="Helical" evidence="5">
    <location>
        <begin position="7"/>
        <end position="25"/>
    </location>
</feature>
<dbReference type="InterPro" id="IPR006214">
    <property type="entry name" value="Bax_inhibitor_1-related"/>
</dbReference>
<comment type="subcellular location">
    <subcellularLocation>
        <location evidence="1">Membrane</location>
        <topology evidence="1">Multi-pass membrane protein</topology>
    </subcellularLocation>
</comment>
<evidence type="ECO:0000256" key="4">
    <source>
        <dbReference type="ARBA" id="ARBA00023136"/>
    </source>
</evidence>
<name>A0A6C0L355_9ZZZZ</name>
<sequence length="232" mass="26420">MDKELTPTFFDVATPVLAVITYLSAFKNGKPTCDRYLINYLLYLLTSLSLYIASMKKVNIEVEGPLLLLMIFGLIGLSLILVKTDSTLIKHVVWFLILLILSCLTKRFATLDKDVFEDLMVKLMVIIVVCIALAISFQQYITVSMGLALLGGLIFVIIFRLLDHFYFKKYSSLISQITIFLFSGFIIYDTKEVMEYAKKCKTMTKVDYLDNVSNMFMNVLNIFSSLVNLAED</sequence>
<evidence type="ECO:0008006" key="7">
    <source>
        <dbReference type="Google" id="ProtNLM"/>
    </source>
</evidence>
<protein>
    <recommendedName>
        <fullName evidence="7">Inhibitor of apoptosis-promoting Bax1</fullName>
    </recommendedName>
</protein>
<feature type="transmembrane region" description="Helical" evidence="5">
    <location>
        <begin position="170"/>
        <end position="188"/>
    </location>
</feature>
<organism evidence="6">
    <name type="scientific">viral metagenome</name>
    <dbReference type="NCBI Taxonomy" id="1070528"/>
    <lineage>
        <taxon>unclassified sequences</taxon>
        <taxon>metagenomes</taxon>
        <taxon>organismal metagenomes</taxon>
    </lineage>
</organism>
<accession>A0A6C0L355</accession>
<evidence type="ECO:0000313" key="6">
    <source>
        <dbReference type="EMBL" id="QHU23277.1"/>
    </source>
</evidence>
<dbReference type="Pfam" id="PF01027">
    <property type="entry name" value="Bax1-I"/>
    <property type="match status" value="1"/>
</dbReference>
<keyword evidence="3 5" id="KW-1133">Transmembrane helix</keyword>
<dbReference type="EMBL" id="MN741026">
    <property type="protein sequence ID" value="QHU23277.1"/>
    <property type="molecule type" value="Genomic_DNA"/>
</dbReference>
<feature type="transmembrane region" description="Helical" evidence="5">
    <location>
        <begin position="119"/>
        <end position="137"/>
    </location>
</feature>
<evidence type="ECO:0000256" key="5">
    <source>
        <dbReference type="SAM" id="Phobius"/>
    </source>
</evidence>
<dbReference type="GO" id="GO:0016020">
    <property type="term" value="C:membrane"/>
    <property type="evidence" value="ECO:0007669"/>
    <property type="project" value="UniProtKB-SubCell"/>
</dbReference>
<proteinExistence type="predicted"/>